<dbReference type="InterPro" id="IPR011990">
    <property type="entry name" value="TPR-like_helical_dom_sf"/>
</dbReference>
<accession>A0A1H4EKT9</accession>
<evidence type="ECO:0000313" key="2">
    <source>
        <dbReference type="EMBL" id="SEA85704.1"/>
    </source>
</evidence>
<evidence type="ECO:0008006" key="4">
    <source>
        <dbReference type="Google" id="ProtNLM"/>
    </source>
</evidence>
<dbReference type="Gene3D" id="1.10.10.10">
    <property type="entry name" value="Winged helix-like DNA-binding domain superfamily/Winged helix DNA-binding domain"/>
    <property type="match status" value="1"/>
</dbReference>
<proteinExistence type="predicted"/>
<evidence type="ECO:0000256" key="1">
    <source>
        <dbReference type="SAM" id="MobiDB-lite"/>
    </source>
</evidence>
<name>A0A1H4EKT9_9RHOB</name>
<feature type="region of interest" description="Disordered" evidence="1">
    <location>
        <begin position="134"/>
        <end position="154"/>
    </location>
</feature>
<dbReference type="OrthoDB" id="341967at2"/>
<sequence length="552" mass="59056">MSHDLKLTGCFALRAADGREVQIGSRRARIILAYTATSRDFECSRTRLGALLWPDKKLEQVGASLRKELCGLRVALGPLRPPIVAIDRDRVRLLRENLRIDVFDAAAPDWSRFMDGLDLADVEPVEDWLRERRAEPAPAAPPRPPARAASPLSLDRAPTAAAADAMRVAFEPSAVAANDAVAASVGAALVDRMMRRLAELGPFEVYAWPTAAEDAGDPPDVRVNCSVLHASGDVHVGLCAVEFASGRLIWTSGRRATVASFARSALTVVHLSDELIDRLQRHAPTLFGRRQTAAALALRGIDQLLRVPYANLAAAQASLEAAAAADGRGEYWAWLGYVGAFRHESGAEGGGDRAPFDEYAARARERAGDSPLVAALIAHVHAFVRRDFAAARDLLEPFDEFGADNLLLQDARALLCLYTGSVPEAARRAQAVARIGARNPYRYLFATTEALTALTAGRYADAARFGGRALAQINAAGPQAVFAPALRTVIAACGHLGDAEGARLAVSRMLAYDPDFVADGVERLARVPIPNPATFEATSLGMRKAIALAAQG</sequence>
<dbReference type="SUPFAM" id="SSF48452">
    <property type="entry name" value="TPR-like"/>
    <property type="match status" value="1"/>
</dbReference>
<dbReference type="EMBL" id="FNQM01000014">
    <property type="protein sequence ID" value="SEA85704.1"/>
    <property type="molecule type" value="Genomic_DNA"/>
</dbReference>
<keyword evidence="3" id="KW-1185">Reference proteome</keyword>
<dbReference type="STRING" id="89524.SAMN05444370_11485"/>
<gene>
    <name evidence="2" type="ORF">SAMN05444370_11485</name>
</gene>
<evidence type="ECO:0000313" key="3">
    <source>
        <dbReference type="Proteomes" id="UP000198703"/>
    </source>
</evidence>
<dbReference type="RefSeq" id="WP_093255364.1">
    <property type="nucleotide sequence ID" value="NZ_FNQM01000014.1"/>
</dbReference>
<reference evidence="2 3" key="1">
    <citation type="submission" date="2016-10" db="EMBL/GenBank/DDBJ databases">
        <authorList>
            <person name="de Groot N.N."/>
        </authorList>
    </citation>
    <scope>NUCLEOTIDE SEQUENCE [LARGE SCALE GENOMIC DNA]</scope>
    <source>
        <strain evidence="2 3">DSM 15345</strain>
    </source>
</reference>
<protein>
    <recommendedName>
        <fullName evidence="4">TolB amino-terminal domain-containing protein</fullName>
    </recommendedName>
</protein>
<dbReference type="AlphaFoldDB" id="A0A1H4EKT9"/>
<dbReference type="InterPro" id="IPR036388">
    <property type="entry name" value="WH-like_DNA-bd_sf"/>
</dbReference>
<organism evidence="2 3">
    <name type="scientific">Rubrimonas cliftonensis</name>
    <dbReference type="NCBI Taxonomy" id="89524"/>
    <lineage>
        <taxon>Bacteria</taxon>
        <taxon>Pseudomonadati</taxon>
        <taxon>Pseudomonadota</taxon>
        <taxon>Alphaproteobacteria</taxon>
        <taxon>Rhodobacterales</taxon>
        <taxon>Paracoccaceae</taxon>
        <taxon>Rubrimonas</taxon>
    </lineage>
</organism>
<dbReference type="Proteomes" id="UP000198703">
    <property type="component" value="Unassembled WGS sequence"/>
</dbReference>